<evidence type="ECO:0000259" key="2">
    <source>
        <dbReference type="Pfam" id="PF00535"/>
    </source>
</evidence>
<feature type="domain" description="Glycosyltransferase 2-like" evidence="2">
    <location>
        <begin position="8"/>
        <end position="119"/>
    </location>
</feature>
<evidence type="ECO:0000259" key="3">
    <source>
        <dbReference type="Pfam" id="PF02709"/>
    </source>
</evidence>
<evidence type="ECO:0000313" key="4">
    <source>
        <dbReference type="EMBL" id="MBB2986960.1"/>
    </source>
</evidence>
<reference evidence="4 5" key="1">
    <citation type="submission" date="2020-08" db="EMBL/GenBank/DDBJ databases">
        <title>Genomic Encyclopedia of Type Strains, Phase IV (KMG-V): Genome sequencing to study the core and pangenomes of soil and plant-associated prokaryotes.</title>
        <authorList>
            <person name="Whitman W."/>
        </authorList>
    </citation>
    <scope>NUCLEOTIDE SEQUENCE [LARGE SCALE GENOMIC DNA]</scope>
    <source>
        <strain evidence="4 5">B3ACCR2</strain>
    </source>
</reference>
<dbReference type="Gene3D" id="3.90.550.10">
    <property type="entry name" value="Spore Coat Polysaccharide Biosynthesis Protein SpsA, Chain A"/>
    <property type="match status" value="1"/>
</dbReference>
<dbReference type="RefSeq" id="WP_184510216.1">
    <property type="nucleotide sequence ID" value="NZ_JACHVT010000004.1"/>
</dbReference>
<dbReference type="PANTHER" id="PTHR43685">
    <property type="entry name" value="GLYCOSYLTRANSFERASE"/>
    <property type="match status" value="1"/>
</dbReference>
<keyword evidence="1 4" id="KW-0808">Transferase</keyword>
<name>A0A839PS01_9MICO</name>
<dbReference type="PANTHER" id="PTHR43685:SF2">
    <property type="entry name" value="GLYCOSYLTRANSFERASE 2-LIKE DOMAIN-CONTAINING PROTEIN"/>
    <property type="match status" value="1"/>
</dbReference>
<dbReference type="Pfam" id="PF00535">
    <property type="entry name" value="Glycos_transf_2"/>
    <property type="match status" value="1"/>
</dbReference>
<dbReference type="InterPro" id="IPR029044">
    <property type="entry name" value="Nucleotide-diphossugar_trans"/>
</dbReference>
<dbReference type="InterPro" id="IPR050834">
    <property type="entry name" value="Glycosyltransf_2"/>
</dbReference>
<dbReference type="GO" id="GO:0016740">
    <property type="term" value="F:transferase activity"/>
    <property type="evidence" value="ECO:0007669"/>
    <property type="project" value="UniProtKB-KW"/>
</dbReference>
<dbReference type="Pfam" id="PF02709">
    <property type="entry name" value="Glyco_transf_7C"/>
    <property type="match status" value="1"/>
</dbReference>
<dbReference type="SUPFAM" id="SSF53448">
    <property type="entry name" value="Nucleotide-diphospho-sugar transferases"/>
    <property type="match status" value="1"/>
</dbReference>
<protein>
    <submittedName>
        <fullName evidence="4">GT2 family glycosyltransferase</fullName>
    </submittedName>
</protein>
<sequence length="417" mass="45122">MTDAPDVSVVVPYYERPDHLERLVAGLDAQTLDPSRFELVVADDGSAVPPTVSPRAYAVRVVSQPDLGFRAAAARNLGARSSRGDVVAFVDQDCVPAPEYLERMLAATTGEWSLTVGHRLHAELDGLTGDATLAWLRGAGPAPTVLPEPRWLLDAYSRTDGLTRDDPRSYQLVISATLTVHRALLTRIGGFDESLTRYGGEDWDLGHRALVAGADTRWLEDAVVWHDGADLPSRTGWQEAKNRETLALASRVPDRDLRGEHLTWRVPDVVVRLRRGGSDAADTAGTTGTADDVAVTLAAESLLRGTDARVWLDGPVPEGLEDPRLHEGPVPADVLGRAGWLVDADVAVLTGTTLRRLVDSAPLRVPGLWVRSTRDENRSARGVEVREPATSLPAGVGLTAVPPSTVLERWWQSREPS</sequence>
<accession>A0A839PS01</accession>
<dbReference type="AlphaFoldDB" id="A0A839PS01"/>
<evidence type="ECO:0000313" key="5">
    <source>
        <dbReference type="Proteomes" id="UP000590811"/>
    </source>
</evidence>
<proteinExistence type="predicted"/>
<feature type="domain" description="Galactosyltransferase C-terminal" evidence="3">
    <location>
        <begin position="173"/>
        <end position="216"/>
    </location>
</feature>
<dbReference type="EMBL" id="JACHVT010000004">
    <property type="protein sequence ID" value="MBB2986960.1"/>
    <property type="molecule type" value="Genomic_DNA"/>
</dbReference>
<comment type="caution">
    <text evidence="4">The sequence shown here is derived from an EMBL/GenBank/DDBJ whole genome shotgun (WGS) entry which is preliminary data.</text>
</comment>
<dbReference type="InterPro" id="IPR001173">
    <property type="entry name" value="Glyco_trans_2-like"/>
</dbReference>
<dbReference type="Proteomes" id="UP000590811">
    <property type="component" value="Unassembled WGS sequence"/>
</dbReference>
<dbReference type="InterPro" id="IPR027791">
    <property type="entry name" value="Galactosyl_T_C"/>
</dbReference>
<gene>
    <name evidence="4" type="ORF">FHW14_002125</name>
</gene>
<organism evidence="4 5">
    <name type="scientific">Terracoccus luteus</name>
    <dbReference type="NCBI Taxonomy" id="53356"/>
    <lineage>
        <taxon>Bacteria</taxon>
        <taxon>Bacillati</taxon>
        <taxon>Actinomycetota</taxon>
        <taxon>Actinomycetes</taxon>
        <taxon>Micrococcales</taxon>
        <taxon>Intrasporangiaceae</taxon>
        <taxon>Terracoccus</taxon>
    </lineage>
</organism>
<evidence type="ECO:0000256" key="1">
    <source>
        <dbReference type="ARBA" id="ARBA00022679"/>
    </source>
</evidence>